<keyword evidence="6" id="KW-0378">Hydrolase</keyword>
<dbReference type="InterPro" id="IPR006474">
    <property type="entry name" value="Helicase_Cas3_CRISPR-ass_core"/>
</dbReference>
<evidence type="ECO:0000256" key="8">
    <source>
        <dbReference type="ARBA" id="ARBA00022840"/>
    </source>
</evidence>
<organism evidence="11 12">
    <name type="scientific">Microtetraspora fusca</name>
    <dbReference type="NCBI Taxonomy" id="1997"/>
    <lineage>
        <taxon>Bacteria</taxon>
        <taxon>Bacillati</taxon>
        <taxon>Actinomycetota</taxon>
        <taxon>Actinomycetes</taxon>
        <taxon>Streptosporangiales</taxon>
        <taxon>Streptosporangiaceae</taxon>
        <taxon>Microtetraspora</taxon>
    </lineage>
</organism>
<dbReference type="InterPro" id="IPR027417">
    <property type="entry name" value="P-loop_NTPase"/>
</dbReference>
<dbReference type="Pfam" id="PF18019">
    <property type="entry name" value="Cas3_HD"/>
    <property type="match status" value="1"/>
</dbReference>
<keyword evidence="8" id="KW-0067">ATP-binding</keyword>
<dbReference type="Pfam" id="PF00270">
    <property type="entry name" value="DEAD"/>
    <property type="match status" value="1"/>
</dbReference>
<protein>
    <submittedName>
        <fullName evidence="11">CRISPR-associated helicase Cas3</fullName>
    </submittedName>
</protein>
<comment type="similarity">
    <text evidence="2">In the central section; belongs to the CRISPR-associated helicase Cas3 family.</text>
</comment>
<dbReference type="InterPro" id="IPR054712">
    <property type="entry name" value="Cas3-like_dom"/>
</dbReference>
<dbReference type="InterPro" id="IPR038257">
    <property type="entry name" value="CRISPR-assoc_Cas3_HD_sf"/>
</dbReference>
<feature type="domain" description="HD Cas3-type" evidence="10">
    <location>
        <begin position="14"/>
        <end position="178"/>
    </location>
</feature>
<comment type="similarity">
    <text evidence="1">In the N-terminal section; belongs to the CRISPR-associated nuclease Cas3-HD family.</text>
</comment>
<dbReference type="Gene3D" id="3.40.50.300">
    <property type="entry name" value="P-loop containing nucleotide triphosphate hydrolases"/>
    <property type="match status" value="2"/>
</dbReference>
<dbReference type="NCBIfam" id="TIGR01587">
    <property type="entry name" value="cas3_core"/>
    <property type="match status" value="1"/>
</dbReference>
<dbReference type="Proteomes" id="UP001602119">
    <property type="component" value="Unassembled WGS sequence"/>
</dbReference>
<gene>
    <name evidence="11" type="primary">cas3</name>
    <name evidence="11" type="ORF">ACFY05_06795</name>
</gene>
<evidence type="ECO:0000256" key="3">
    <source>
        <dbReference type="ARBA" id="ARBA00022722"/>
    </source>
</evidence>
<evidence type="ECO:0000259" key="10">
    <source>
        <dbReference type="PROSITE" id="PS51643"/>
    </source>
</evidence>
<evidence type="ECO:0000313" key="11">
    <source>
        <dbReference type="EMBL" id="MFF4772550.1"/>
    </source>
</evidence>
<evidence type="ECO:0000256" key="1">
    <source>
        <dbReference type="ARBA" id="ARBA00006847"/>
    </source>
</evidence>
<dbReference type="InterPro" id="IPR006483">
    <property type="entry name" value="CRISPR-assoc_Cas3_HD"/>
</dbReference>
<dbReference type="SMART" id="SM00487">
    <property type="entry name" value="DEXDc"/>
    <property type="match status" value="1"/>
</dbReference>
<accession>A0ABW6UZR2</accession>
<keyword evidence="3" id="KW-0540">Nuclease</keyword>
<dbReference type="EMBL" id="JBIAXI010000003">
    <property type="protein sequence ID" value="MFF4772550.1"/>
    <property type="molecule type" value="Genomic_DNA"/>
</dbReference>
<proteinExistence type="inferred from homology"/>
<dbReference type="SUPFAM" id="SSF109604">
    <property type="entry name" value="HD-domain/PDEase-like"/>
    <property type="match status" value="1"/>
</dbReference>
<dbReference type="InterPro" id="IPR011545">
    <property type="entry name" value="DEAD/DEAH_box_helicase_dom"/>
</dbReference>
<keyword evidence="5" id="KW-0547">Nucleotide-binding</keyword>
<keyword evidence="9" id="KW-0051">Antiviral defense</keyword>
<dbReference type="InterPro" id="IPR014001">
    <property type="entry name" value="Helicase_ATP-bd"/>
</dbReference>
<comment type="caution">
    <text evidence="11">The sequence shown here is derived from an EMBL/GenBank/DDBJ whole genome shotgun (WGS) entry which is preliminary data.</text>
</comment>
<dbReference type="SUPFAM" id="SSF52540">
    <property type="entry name" value="P-loop containing nucleoside triphosphate hydrolases"/>
    <property type="match status" value="1"/>
</dbReference>
<dbReference type="RefSeq" id="WP_387340961.1">
    <property type="nucleotide sequence ID" value="NZ_JBIAXI010000003.1"/>
</dbReference>
<evidence type="ECO:0000256" key="9">
    <source>
        <dbReference type="ARBA" id="ARBA00023118"/>
    </source>
</evidence>
<keyword evidence="4" id="KW-0479">Metal-binding</keyword>
<dbReference type="CDD" id="cd09641">
    <property type="entry name" value="Cas3''_I"/>
    <property type="match status" value="1"/>
</dbReference>
<evidence type="ECO:0000256" key="2">
    <source>
        <dbReference type="ARBA" id="ARBA00009046"/>
    </source>
</evidence>
<reference evidence="11 12" key="1">
    <citation type="submission" date="2024-10" db="EMBL/GenBank/DDBJ databases">
        <title>The Natural Products Discovery Center: Release of the First 8490 Sequenced Strains for Exploring Actinobacteria Biosynthetic Diversity.</title>
        <authorList>
            <person name="Kalkreuter E."/>
            <person name="Kautsar S.A."/>
            <person name="Yang D."/>
            <person name="Bader C.D."/>
            <person name="Teijaro C.N."/>
            <person name="Fluegel L."/>
            <person name="Davis C.M."/>
            <person name="Simpson J.R."/>
            <person name="Lauterbach L."/>
            <person name="Steele A.D."/>
            <person name="Gui C."/>
            <person name="Meng S."/>
            <person name="Li G."/>
            <person name="Viehrig K."/>
            <person name="Ye F."/>
            <person name="Su P."/>
            <person name="Kiefer A.F."/>
            <person name="Nichols A."/>
            <person name="Cepeda A.J."/>
            <person name="Yan W."/>
            <person name="Fan B."/>
            <person name="Jiang Y."/>
            <person name="Adhikari A."/>
            <person name="Zheng C.-J."/>
            <person name="Schuster L."/>
            <person name="Cowan T.M."/>
            <person name="Smanski M.J."/>
            <person name="Chevrette M.G."/>
            <person name="De Carvalho L.P.S."/>
            <person name="Shen B."/>
        </authorList>
    </citation>
    <scope>NUCLEOTIDE SEQUENCE [LARGE SCALE GENOMIC DNA]</scope>
    <source>
        <strain evidence="11 12">NPDC001281</strain>
    </source>
</reference>
<name>A0ABW6UZR2_MICFU</name>
<dbReference type="PROSITE" id="PS51643">
    <property type="entry name" value="HD_CAS3"/>
    <property type="match status" value="1"/>
</dbReference>
<dbReference type="Pfam" id="PF22590">
    <property type="entry name" value="Cas3-like_C_2"/>
    <property type="match status" value="1"/>
</dbReference>
<evidence type="ECO:0000313" key="12">
    <source>
        <dbReference type="Proteomes" id="UP001602119"/>
    </source>
</evidence>
<keyword evidence="7" id="KW-0347">Helicase</keyword>
<keyword evidence="12" id="KW-1185">Reference proteome</keyword>
<dbReference type="Gene3D" id="1.10.3210.30">
    <property type="match status" value="1"/>
</dbReference>
<evidence type="ECO:0000256" key="6">
    <source>
        <dbReference type="ARBA" id="ARBA00022801"/>
    </source>
</evidence>
<evidence type="ECO:0000256" key="7">
    <source>
        <dbReference type="ARBA" id="ARBA00022806"/>
    </source>
</evidence>
<dbReference type="NCBIfam" id="TIGR01596">
    <property type="entry name" value="cas3_HD"/>
    <property type="match status" value="1"/>
</dbReference>
<sequence>MSAGGSIYAHSENGQGDWHTLTDHLRGTAELAARFAAPFGGERVAWWLGLLHDCGKAAGGWQKRLALVAGTDQPVGLDHKMLGTRLAMGQGLGSFAMAIAGHHGGLTSPEALRERLKNLTKSEQEREADALRMLINEAPLPELAAAGNVAIPEAWKQPLVREMALRLTFSSLCDADFLDTAAHFAGAARPAVRSDEDFMVLRDRFEKARAALLRERANPSAIDEDREAVYRACVTASGAKQGVFRLAAPTGVGKTISTGGFALHHAAAHGLRRVIVAVPFLTITEQNAAVYRTLLSGADGADVVLEHHSGVDLDQTSRRWARLAAENWDAPFVVTTTVRLFESLFDRRPAAMRRLHRLAGAVIVLDEVQSLPHQMLMPILGALRTLVDYFGVTVLLASATQPDFWHLSPFRELCATEIVENPVALVTRLRRVTFEWRIDPSPTLAELAEDAAGHRQALVVVNTTADARTVFDAWNSQVPDGVAWHLSTRMCAAHRRRVLTAVRKRLDAKQPVLLVSTQLIEAGVDVDFPIVYRAMAPADSLLQAAGRANREGNLATLGRVIIVDPPDAGQPSAYKTLVEATRLHFGPGRADPDCLDALRAYYQSVYGALNLEDPRSVGQRIQDARHRLDFSAVTDGPRDPVTDIPDRRYAFKMISQDGVAVVTSRGAADELERAEVEALVQRVRNAPRPEGEDLRRLQPYVTTVHPSAVRNPGALALMKPILGEPGQPGSLAEWDGGYDQHTGIELDPRTEDFVC</sequence>
<dbReference type="CDD" id="cd17930">
    <property type="entry name" value="DEXHc_cas3"/>
    <property type="match status" value="1"/>
</dbReference>
<evidence type="ECO:0000256" key="5">
    <source>
        <dbReference type="ARBA" id="ARBA00022741"/>
    </source>
</evidence>
<evidence type="ECO:0000256" key="4">
    <source>
        <dbReference type="ARBA" id="ARBA00022723"/>
    </source>
</evidence>